<proteinExistence type="predicted"/>
<protein>
    <recommendedName>
        <fullName evidence="3">Reverse transcriptase domain-containing protein</fullName>
    </recommendedName>
</protein>
<gene>
    <name evidence="1" type="ORF">PoB_000943600</name>
</gene>
<organism evidence="1 2">
    <name type="scientific">Plakobranchus ocellatus</name>
    <dbReference type="NCBI Taxonomy" id="259542"/>
    <lineage>
        <taxon>Eukaryota</taxon>
        <taxon>Metazoa</taxon>
        <taxon>Spiralia</taxon>
        <taxon>Lophotrochozoa</taxon>
        <taxon>Mollusca</taxon>
        <taxon>Gastropoda</taxon>
        <taxon>Heterobranchia</taxon>
        <taxon>Euthyneura</taxon>
        <taxon>Panpulmonata</taxon>
        <taxon>Sacoglossa</taxon>
        <taxon>Placobranchoidea</taxon>
        <taxon>Plakobranchidae</taxon>
        <taxon>Plakobranchus</taxon>
    </lineage>
</organism>
<dbReference type="EMBL" id="BLXT01001055">
    <property type="protein sequence ID" value="GFN82930.1"/>
    <property type="molecule type" value="Genomic_DNA"/>
</dbReference>
<evidence type="ECO:0000313" key="2">
    <source>
        <dbReference type="Proteomes" id="UP000735302"/>
    </source>
</evidence>
<name>A0AAV3YKM0_9GAST</name>
<evidence type="ECO:0008006" key="3">
    <source>
        <dbReference type="Google" id="ProtNLM"/>
    </source>
</evidence>
<evidence type="ECO:0000313" key="1">
    <source>
        <dbReference type="EMBL" id="GFN82930.1"/>
    </source>
</evidence>
<keyword evidence="2" id="KW-1185">Reference proteome</keyword>
<comment type="caution">
    <text evidence="1">The sequence shown here is derived from an EMBL/GenBank/DDBJ whole genome shotgun (WGS) entry which is preliminary data.</text>
</comment>
<dbReference type="AlphaFoldDB" id="A0AAV3YKM0"/>
<accession>A0AAV3YKM0</accession>
<dbReference type="Proteomes" id="UP000735302">
    <property type="component" value="Unassembled WGS sequence"/>
</dbReference>
<sequence>MHELKGRKGKGQGFALESIVGESSVHSSIRQAEGPPQGSALSCSLFLTIMNNIGDTVRRPSKLSCADDIILWQLNTDIDRATVAISGDLVSLKRFCQPRNADKHDYVNHLFTLYFCGTEGFGYPYRFGCQKSRKKEMF</sequence>
<reference evidence="1 2" key="1">
    <citation type="journal article" date="2021" name="Elife">
        <title>Chloroplast acquisition without the gene transfer in kleptoplastic sea slugs, Plakobranchus ocellatus.</title>
        <authorList>
            <person name="Maeda T."/>
            <person name="Takahashi S."/>
            <person name="Yoshida T."/>
            <person name="Shimamura S."/>
            <person name="Takaki Y."/>
            <person name="Nagai Y."/>
            <person name="Toyoda A."/>
            <person name="Suzuki Y."/>
            <person name="Arimoto A."/>
            <person name="Ishii H."/>
            <person name="Satoh N."/>
            <person name="Nishiyama T."/>
            <person name="Hasebe M."/>
            <person name="Maruyama T."/>
            <person name="Minagawa J."/>
            <person name="Obokata J."/>
            <person name="Shigenobu S."/>
        </authorList>
    </citation>
    <scope>NUCLEOTIDE SEQUENCE [LARGE SCALE GENOMIC DNA]</scope>
</reference>